<dbReference type="Pfam" id="PF00664">
    <property type="entry name" value="ABC_membrane"/>
    <property type="match status" value="1"/>
</dbReference>
<keyword evidence="6" id="KW-0067">ATP-binding</keyword>
<dbReference type="PROSITE" id="PS50929">
    <property type="entry name" value="ABC_TM1F"/>
    <property type="match status" value="1"/>
</dbReference>
<dbReference type="GO" id="GO:0005524">
    <property type="term" value="F:ATP binding"/>
    <property type="evidence" value="ECO:0007669"/>
    <property type="project" value="UniProtKB-KW"/>
</dbReference>
<evidence type="ECO:0000313" key="12">
    <source>
        <dbReference type="EMBL" id="KSV17144.1"/>
    </source>
</evidence>
<comment type="caution">
    <text evidence="12">The sequence shown here is derived from an EMBL/GenBank/DDBJ whole genome shotgun (WGS) entry which is preliminary data.</text>
</comment>
<dbReference type="InterPro" id="IPR027417">
    <property type="entry name" value="P-loop_NTPase"/>
</dbReference>
<dbReference type="CDD" id="cd18548">
    <property type="entry name" value="ABC_6TM_Tm287_like"/>
    <property type="match status" value="1"/>
</dbReference>
<dbReference type="RefSeq" id="WP_058292608.1">
    <property type="nucleotide sequence ID" value="NZ_JGYD01000025.1"/>
</dbReference>
<feature type="domain" description="ABC transporter" evidence="10">
    <location>
        <begin position="497"/>
        <end position="732"/>
    </location>
</feature>
<dbReference type="GO" id="GO:0005886">
    <property type="term" value="C:plasma membrane"/>
    <property type="evidence" value="ECO:0007669"/>
    <property type="project" value="UniProtKB-SubCell"/>
</dbReference>
<keyword evidence="8 9" id="KW-0472">Membrane</keyword>
<dbReference type="SUPFAM" id="SSF52540">
    <property type="entry name" value="P-loop containing nucleoside triphosphate hydrolases"/>
    <property type="match status" value="1"/>
</dbReference>
<dbReference type="PANTHER" id="PTHR43394:SF1">
    <property type="entry name" value="ATP-BINDING CASSETTE SUB-FAMILY B MEMBER 10, MITOCHONDRIAL"/>
    <property type="match status" value="1"/>
</dbReference>
<evidence type="ECO:0000256" key="3">
    <source>
        <dbReference type="ARBA" id="ARBA00022475"/>
    </source>
</evidence>
<dbReference type="InterPro" id="IPR003593">
    <property type="entry name" value="AAA+_ATPase"/>
</dbReference>
<feature type="domain" description="ABC transmembrane type-1" evidence="11">
    <location>
        <begin position="187"/>
        <end position="462"/>
    </location>
</feature>
<keyword evidence="4 9" id="KW-0812">Transmembrane</keyword>
<feature type="transmembrane region" description="Helical" evidence="9">
    <location>
        <begin position="442"/>
        <end position="460"/>
    </location>
</feature>
<dbReference type="GO" id="GO:0015421">
    <property type="term" value="F:ABC-type oligopeptide transporter activity"/>
    <property type="evidence" value="ECO:0007669"/>
    <property type="project" value="TreeGrafter"/>
</dbReference>
<dbReference type="InterPro" id="IPR003439">
    <property type="entry name" value="ABC_transporter-like_ATP-bd"/>
</dbReference>
<evidence type="ECO:0000256" key="2">
    <source>
        <dbReference type="ARBA" id="ARBA00022448"/>
    </source>
</evidence>
<dbReference type="InterPro" id="IPR017871">
    <property type="entry name" value="ABC_transporter-like_CS"/>
</dbReference>
<keyword evidence="3" id="KW-1003">Cell membrane</keyword>
<feature type="transmembrane region" description="Helical" evidence="9">
    <location>
        <begin position="219"/>
        <end position="245"/>
    </location>
</feature>
<dbReference type="OrthoDB" id="9771903at2"/>
<dbReference type="PANTHER" id="PTHR43394">
    <property type="entry name" value="ATP-DEPENDENT PERMEASE MDL1, MITOCHONDRIAL"/>
    <property type="match status" value="1"/>
</dbReference>
<organism evidence="12 13">
    <name type="scientific">Dehalococcoides mccartyi</name>
    <dbReference type="NCBI Taxonomy" id="61435"/>
    <lineage>
        <taxon>Bacteria</taxon>
        <taxon>Bacillati</taxon>
        <taxon>Chloroflexota</taxon>
        <taxon>Dehalococcoidia</taxon>
        <taxon>Dehalococcoidales</taxon>
        <taxon>Dehalococcoidaceae</taxon>
        <taxon>Dehalococcoides</taxon>
    </lineage>
</organism>
<gene>
    <name evidence="12" type="ORF">DA01_06865</name>
</gene>
<dbReference type="SMART" id="SM00382">
    <property type="entry name" value="AAA"/>
    <property type="match status" value="1"/>
</dbReference>
<feature type="transmembrane region" description="Helical" evidence="9">
    <location>
        <begin position="319"/>
        <end position="342"/>
    </location>
</feature>
<dbReference type="Gene3D" id="1.20.1560.10">
    <property type="entry name" value="ABC transporter type 1, transmembrane domain"/>
    <property type="match status" value="1"/>
</dbReference>
<evidence type="ECO:0000256" key="4">
    <source>
        <dbReference type="ARBA" id="ARBA00022692"/>
    </source>
</evidence>
<keyword evidence="5" id="KW-0547">Nucleotide-binding</keyword>
<dbReference type="FunFam" id="3.40.50.300:FF:000854">
    <property type="entry name" value="Multidrug ABC transporter ATP-binding protein"/>
    <property type="match status" value="1"/>
</dbReference>
<dbReference type="Gene3D" id="3.40.50.300">
    <property type="entry name" value="P-loop containing nucleotide triphosphate hydrolases"/>
    <property type="match status" value="1"/>
</dbReference>
<evidence type="ECO:0000256" key="7">
    <source>
        <dbReference type="ARBA" id="ARBA00022989"/>
    </source>
</evidence>
<dbReference type="Pfam" id="PF00005">
    <property type="entry name" value="ABC_tran"/>
    <property type="match status" value="1"/>
</dbReference>
<name>A0A0V8M063_9CHLR</name>
<dbReference type="InterPro" id="IPR036640">
    <property type="entry name" value="ABC1_TM_sf"/>
</dbReference>
<evidence type="ECO:0000256" key="5">
    <source>
        <dbReference type="ARBA" id="ARBA00022741"/>
    </source>
</evidence>
<keyword evidence="2" id="KW-0813">Transport</keyword>
<reference evidence="12 13" key="1">
    <citation type="journal article" date="2015" name="Sci. Rep.">
        <title>A comparative genomics and reductive dehalogenase gene transcription study of two chloroethene-respiring bacteria, Dehalococcoides mccartyi strains MB and 11a.</title>
        <authorList>
            <person name="Low A."/>
            <person name="Shen Z."/>
            <person name="Cheng D."/>
            <person name="Rogers M.J."/>
            <person name="Lee P.K."/>
            <person name="He J."/>
        </authorList>
    </citation>
    <scope>NUCLEOTIDE SEQUENCE [LARGE SCALE GENOMIC DNA]</scope>
    <source>
        <strain evidence="12 13">MB</strain>
    </source>
</reference>
<evidence type="ECO:0000259" key="10">
    <source>
        <dbReference type="PROSITE" id="PS50893"/>
    </source>
</evidence>
<dbReference type="PATRIC" id="fig|61435.5.peg.1350"/>
<sequence length="741" mass="81811">MWKLIKSLKPFTLSVIFIFILLLGQAMSDLSLPDLMSKIINIGVQQQGIENATPTAIRSSEMSRILLFVDSEDKAAVTGYYILLDKNLLSAAEYNQYLESYPGLANEPIYKLNTDDENALNRLNTVMPLPILMVSYIENGTAADILGGQFELPDGADIFEVLANLPAEQLDAIIQSAKSHLSAIPESMVAQSAVSYLATEYQTIGIDLNRLQMNYMFRIGGLMLLLTLVSVTLSVTVGFLSARVAAGFGRDTRRKVFTKVESYSNSEFDKFSTASLITRSTNDIQQIQMILVMLLRIVFYAPIMGVGGIIKALGQDVSMSWIIASAVMAILVMISVVFAVAIPKFRIIQKFVDKLNLVTREMLSGLMVVRAFNKQQLEETKFEKANADLTKTSLFINRIMVFMMPAMMLIMNGVGVLIIWVGAHQIDAGAMQVGNMMAFMQYSMQIIMAFLMVSMVFVMMPRATVSAQRIAEVLETEPDIKDPENPISFDTDTRGKVEFQKVGFKYPGADDYVLKDISFATKLGQTTAIVGGTGSGKSTLVNLIPRFYDITEGQILIDNTDIRSVTQYALRDKIGYIPQKASLFSGTIESNIGYGDENAEEDWLKKAARIAQLTEYIDTAENGLQTPISQGGANISGGQKQRMAIARAIAKQPEVYIFDDSFSAIDFKTDAALRKALKKETHNATVLIVAQRINTVMHAEQIIVLDNGRIAGKGTHKELMENCTVYRELALSQLSTEELSA</sequence>
<dbReference type="GO" id="GO:0016887">
    <property type="term" value="F:ATP hydrolysis activity"/>
    <property type="evidence" value="ECO:0007669"/>
    <property type="project" value="InterPro"/>
</dbReference>
<dbReference type="Proteomes" id="UP000053577">
    <property type="component" value="Unassembled WGS sequence"/>
</dbReference>
<accession>A0A0V8M063</accession>
<evidence type="ECO:0000256" key="1">
    <source>
        <dbReference type="ARBA" id="ARBA00004651"/>
    </source>
</evidence>
<evidence type="ECO:0000256" key="9">
    <source>
        <dbReference type="SAM" id="Phobius"/>
    </source>
</evidence>
<proteinExistence type="predicted"/>
<dbReference type="PROSITE" id="PS50893">
    <property type="entry name" value="ABC_TRANSPORTER_2"/>
    <property type="match status" value="1"/>
</dbReference>
<dbReference type="SUPFAM" id="SSF90123">
    <property type="entry name" value="ABC transporter transmembrane region"/>
    <property type="match status" value="1"/>
</dbReference>
<keyword evidence="7 9" id="KW-1133">Transmembrane helix</keyword>
<evidence type="ECO:0000313" key="13">
    <source>
        <dbReference type="Proteomes" id="UP000053577"/>
    </source>
</evidence>
<evidence type="ECO:0000259" key="11">
    <source>
        <dbReference type="PROSITE" id="PS50929"/>
    </source>
</evidence>
<evidence type="ECO:0000256" key="8">
    <source>
        <dbReference type="ARBA" id="ARBA00023136"/>
    </source>
</evidence>
<feature type="transmembrane region" description="Helical" evidence="9">
    <location>
        <begin position="289"/>
        <end position="313"/>
    </location>
</feature>
<comment type="subcellular location">
    <subcellularLocation>
        <location evidence="1">Cell membrane</location>
        <topology evidence="1">Multi-pass membrane protein</topology>
    </subcellularLocation>
</comment>
<dbReference type="InterPro" id="IPR039421">
    <property type="entry name" value="Type_1_exporter"/>
</dbReference>
<dbReference type="InterPro" id="IPR011527">
    <property type="entry name" value="ABC1_TM_dom"/>
</dbReference>
<dbReference type="AlphaFoldDB" id="A0A0V8M063"/>
<dbReference type="PROSITE" id="PS00211">
    <property type="entry name" value="ABC_TRANSPORTER_1"/>
    <property type="match status" value="1"/>
</dbReference>
<feature type="transmembrane region" description="Helical" evidence="9">
    <location>
        <begin position="399"/>
        <end position="422"/>
    </location>
</feature>
<protein>
    <submittedName>
        <fullName evidence="12">ABC transporter</fullName>
    </submittedName>
</protein>
<dbReference type="EMBL" id="JGYD01000025">
    <property type="protein sequence ID" value="KSV17144.1"/>
    <property type="molecule type" value="Genomic_DNA"/>
</dbReference>
<evidence type="ECO:0000256" key="6">
    <source>
        <dbReference type="ARBA" id="ARBA00022840"/>
    </source>
</evidence>